<dbReference type="InterPro" id="IPR011852">
    <property type="entry name" value="TRAP_TAXI"/>
</dbReference>
<dbReference type="NCBIfam" id="TIGR02122">
    <property type="entry name" value="TRAP_TAXI"/>
    <property type="match status" value="1"/>
</dbReference>
<evidence type="ECO:0000313" key="2">
    <source>
        <dbReference type="EMBL" id="MEL0660612.1"/>
    </source>
</evidence>
<reference evidence="2 3" key="1">
    <citation type="submission" date="2024-02" db="EMBL/GenBank/DDBJ databases">
        <title>Bacteria isolated from the canopy kelp, Nereocystis luetkeana.</title>
        <authorList>
            <person name="Pfister C.A."/>
            <person name="Younker I.T."/>
            <person name="Light S.H."/>
        </authorList>
    </citation>
    <scope>NUCLEOTIDE SEQUENCE [LARGE SCALE GENOMIC DNA]</scope>
    <source>
        <strain evidence="2 3">TI.2.07</strain>
    </source>
</reference>
<dbReference type="Gene3D" id="3.40.190.10">
    <property type="entry name" value="Periplasmic binding protein-like II"/>
    <property type="match status" value="2"/>
</dbReference>
<dbReference type="RefSeq" id="WP_341629024.1">
    <property type="nucleotide sequence ID" value="NZ_JBAKBA010000048.1"/>
</dbReference>
<feature type="chain" id="PRO_5045923487" evidence="1">
    <location>
        <begin position="28"/>
        <end position="341"/>
    </location>
</feature>
<dbReference type="PANTHER" id="PTHR42941:SF1">
    <property type="entry name" value="SLL1037 PROTEIN"/>
    <property type="match status" value="1"/>
</dbReference>
<proteinExistence type="predicted"/>
<feature type="signal peptide" evidence="1">
    <location>
        <begin position="1"/>
        <end position="27"/>
    </location>
</feature>
<dbReference type="PANTHER" id="PTHR42941">
    <property type="entry name" value="SLL1037 PROTEIN"/>
    <property type="match status" value="1"/>
</dbReference>
<dbReference type="Pfam" id="PF16868">
    <property type="entry name" value="NMT1_3"/>
    <property type="match status" value="1"/>
</dbReference>
<dbReference type="SUPFAM" id="SSF53850">
    <property type="entry name" value="Periplasmic binding protein-like II"/>
    <property type="match status" value="1"/>
</dbReference>
<dbReference type="EMBL" id="JBAKBA010000048">
    <property type="protein sequence ID" value="MEL0660612.1"/>
    <property type="molecule type" value="Genomic_DNA"/>
</dbReference>
<gene>
    <name evidence="2" type="ORF">V6255_15835</name>
</gene>
<protein>
    <submittedName>
        <fullName evidence="2">TAXI family TRAP transporter solute-binding subunit</fullName>
    </submittedName>
</protein>
<organism evidence="2 3">
    <name type="scientific">Psychromonas arctica</name>
    <dbReference type="NCBI Taxonomy" id="168275"/>
    <lineage>
        <taxon>Bacteria</taxon>
        <taxon>Pseudomonadati</taxon>
        <taxon>Pseudomonadota</taxon>
        <taxon>Gammaproteobacteria</taxon>
        <taxon>Alteromonadales</taxon>
        <taxon>Psychromonadaceae</taxon>
        <taxon>Psychromonas</taxon>
    </lineage>
</organism>
<comment type="caution">
    <text evidence="2">The sequence shown here is derived from an EMBL/GenBank/DDBJ whole genome shotgun (WGS) entry which is preliminary data.</text>
</comment>
<keyword evidence="1" id="KW-0732">Signal</keyword>
<evidence type="ECO:0000313" key="3">
    <source>
        <dbReference type="Proteomes" id="UP001366060"/>
    </source>
</evidence>
<dbReference type="Proteomes" id="UP001366060">
    <property type="component" value="Unassembled WGS sequence"/>
</dbReference>
<accession>A0ABU9HFC7</accession>
<sequence>MKKLVNNTFALTISAICLLSTSLSVTAAPNKVDILISPSGSGPYLAWATMQNYASDYTDKIAPTAVETPGFTYNVRYLASSPQLWKNTIIGSGQVVEWAAKKGISPFFPKPMEAVNDFRALGVMSRTSNMFVTLDPSIKSKDDFIGKRVAVGLLSQNEWGMHQRMMLDGWGITKKLKSFDALGPAQNINAILDGKADIGTLVTHSNRDFSVTLQAGPFKTLESSGRDYTFIDIDKEDIQSYIDKTGAPFSIQVLPANTVANQPKPVTSFGNYTLLSVHKSFPEEDAYEMTKLWLQSGIELGKYSAVAKIWDKQTLATIAKIGLENIHPGALRAYKELGLID</sequence>
<keyword evidence="3" id="KW-1185">Reference proteome</keyword>
<evidence type="ECO:0000256" key="1">
    <source>
        <dbReference type="SAM" id="SignalP"/>
    </source>
</evidence>
<name>A0ABU9HFC7_9GAMM</name>